<keyword evidence="2" id="KW-0812">Transmembrane</keyword>
<sequence length="208" mass="22307">MSLTGAIAPTLATAVKNFQGIGESRWIHLQGSPLLMPRTTKCHPLRQTLDARQLGSAAVICAAALVCLFNSILKNFYCAIRFVCLHAIGMLKDRSLRTLVSYTDIFLHYVLPVSHLQNARCAAEQTQTVTRQSSTITIAPVQGKEKSPELDDGGTGFPPRDDDGGGGGGGGGGGHWAGGFFFFGLLAFLGLMKDQEDEGSYGKQKARY</sequence>
<gene>
    <name evidence="3" type="ORF">ZIOFF_012503</name>
</gene>
<keyword evidence="4" id="KW-1185">Reference proteome</keyword>
<keyword evidence="2" id="KW-1133">Transmembrane helix</keyword>
<dbReference type="GO" id="GO:0010027">
    <property type="term" value="P:thylakoid membrane organization"/>
    <property type="evidence" value="ECO:0007669"/>
    <property type="project" value="TreeGrafter"/>
</dbReference>
<dbReference type="GO" id="GO:0009507">
    <property type="term" value="C:chloroplast"/>
    <property type="evidence" value="ECO:0007669"/>
    <property type="project" value="TreeGrafter"/>
</dbReference>
<dbReference type="PANTHER" id="PTHR34938">
    <property type="entry name" value="PROTEIN FERTILITY RESTORER RF2, MITOCHONDRIAL"/>
    <property type="match status" value="1"/>
</dbReference>
<keyword evidence="2" id="KW-0472">Membrane</keyword>
<organism evidence="3 4">
    <name type="scientific">Zingiber officinale</name>
    <name type="common">Ginger</name>
    <name type="synonym">Amomum zingiber</name>
    <dbReference type="NCBI Taxonomy" id="94328"/>
    <lineage>
        <taxon>Eukaryota</taxon>
        <taxon>Viridiplantae</taxon>
        <taxon>Streptophyta</taxon>
        <taxon>Embryophyta</taxon>
        <taxon>Tracheophyta</taxon>
        <taxon>Spermatophyta</taxon>
        <taxon>Magnoliopsida</taxon>
        <taxon>Liliopsida</taxon>
        <taxon>Zingiberales</taxon>
        <taxon>Zingiberaceae</taxon>
        <taxon>Zingiber</taxon>
    </lineage>
</organism>
<reference evidence="3 4" key="1">
    <citation type="submission" date="2020-08" db="EMBL/GenBank/DDBJ databases">
        <title>Plant Genome Project.</title>
        <authorList>
            <person name="Zhang R.-G."/>
        </authorList>
    </citation>
    <scope>NUCLEOTIDE SEQUENCE [LARGE SCALE GENOMIC DNA]</scope>
    <source>
        <tissue evidence="3">Rhizome</tissue>
    </source>
</reference>
<dbReference type="InterPro" id="IPR040299">
    <property type="entry name" value="RF2K-like"/>
</dbReference>
<evidence type="ECO:0000256" key="2">
    <source>
        <dbReference type="SAM" id="Phobius"/>
    </source>
</evidence>
<evidence type="ECO:0000313" key="3">
    <source>
        <dbReference type="EMBL" id="KAG6530280.1"/>
    </source>
</evidence>
<evidence type="ECO:0000313" key="4">
    <source>
        <dbReference type="Proteomes" id="UP000734854"/>
    </source>
</evidence>
<proteinExistence type="predicted"/>
<accession>A0A8J5HT48</accession>
<name>A0A8J5HT48_ZINOF</name>
<dbReference type="PANTHER" id="PTHR34938:SF1">
    <property type="entry name" value="PROTEIN FERTILITY RESTORER RF2, MITOCHONDRIAL"/>
    <property type="match status" value="1"/>
</dbReference>
<dbReference type="AlphaFoldDB" id="A0A8J5HT48"/>
<protein>
    <submittedName>
        <fullName evidence="3">Uncharacterized protein</fullName>
    </submittedName>
</protein>
<evidence type="ECO:0000256" key="1">
    <source>
        <dbReference type="SAM" id="MobiDB-lite"/>
    </source>
</evidence>
<dbReference type="EMBL" id="JACMSC010000003">
    <property type="protein sequence ID" value="KAG6530280.1"/>
    <property type="molecule type" value="Genomic_DNA"/>
</dbReference>
<feature type="transmembrane region" description="Helical" evidence="2">
    <location>
        <begin position="54"/>
        <end position="73"/>
    </location>
</feature>
<comment type="caution">
    <text evidence="3">The sequence shown here is derived from an EMBL/GenBank/DDBJ whole genome shotgun (WGS) entry which is preliminary data.</text>
</comment>
<feature type="region of interest" description="Disordered" evidence="1">
    <location>
        <begin position="142"/>
        <end position="170"/>
    </location>
</feature>
<dbReference type="GO" id="GO:0009658">
    <property type="term" value="P:chloroplast organization"/>
    <property type="evidence" value="ECO:0007669"/>
    <property type="project" value="TreeGrafter"/>
</dbReference>
<dbReference type="Proteomes" id="UP000734854">
    <property type="component" value="Unassembled WGS sequence"/>
</dbReference>